<dbReference type="Pfam" id="PF19272">
    <property type="entry name" value="ASMase_C"/>
    <property type="match status" value="1"/>
</dbReference>
<evidence type="ECO:0000256" key="1">
    <source>
        <dbReference type="ARBA" id="ARBA00004613"/>
    </source>
</evidence>
<evidence type="ECO:0000313" key="10">
    <source>
        <dbReference type="Proteomes" id="UP000039865"/>
    </source>
</evidence>
<accession>A0A078B331</accession>
<gene>
    <name evidence="9" type="primary">Contig9567.g10235</name>
    <name evidence="9" type="ORF">STYLEM_17799</name>
</gene>
<dbReference type="InterPro" id="IPR045473">
    <property type="entry name" value="ASM_C"/>
</dbReference>
<feature type="chain" id="PRO_5001729868" evidence="6">
    <location>
        <begin position="18"/>
        <end position="596"/>
    </location>
</feature>
<keyword evidence="4" id="KW-0378">Hydrolase</keyword>
<dbReference type="EMBL" id="CCKQ01016794">
    <property type="protein sequence ID" value="CDW88676.1"/>
    <property type="molecule type" value="Genomic_DNA"/>
</dbReference>
<comment type="subcellular location">
    <subcellularLocation>
        <location evidence="1">Secreted</location>
    </subcellularLocation>
</comment>
<dbReference type="Gene3D" id="3.60.21.10">
    <property type="match status" value="1"/>
</dbReference>
<dbReference type="AlphaFoldDB" id="A0A078B331"/>
<feature type="domain" description="Calcineurin-like phosphoesterase" evidence="7">
    <location>
        <begin position="142"/>
        <end position="403"/>
    </location>
</feature>
<dbReference type="Proteomes" id="UP000039865">
    <property type="component" value="Unassembled WGS sequence"/>
</dbReference>
<keyword evidence="6" id="KW-0732">Signal</keyword>
<dbReference type="OrthoDB" id="286449at2759"/>
<keyword evidence="3" id="KW-0964">Secreted</keyword>
<dbReference type="SUPFAM" id="SSF56300">
    <property type="entry name" value="Metallo-dependent phosphatases"/>
    <property type="match status" value="1"/>
</dbReference>
<dbReference type="InterPro" id="IPR029052">
    <property type="entry name" value="Metallo-depent_PP-like"/>
</dbReference>
<sequence>MRKVLLGVLSIVGIAQAASYESIARPDSLRCSTCKTVVQAANDHIKDEGVLKAIDMFFQALNAQSQTPYTFADSLSQLILTPDYFCGKIVKLCENGPEYKEIDSTDAIRKILKNKQPHMQNNDYIDTIYKQIGEDPKPRKTLKFVQIADPHVDFWYQEDVFADCGYGYCCRQQTQTGKGSILTGKFGTLNVGCDPPRATFEEALKFIKEEIKPDVLLWTGDNSPHDGPMSSEERITYTLNQTSQMIDNAFSPDNVEIFATYGNHDAFPANQWNFKTGNKAIQDGIDTYFKWMNKDQRERFFKTGYYSQNVEAIKDREVRVISINTGSCDIINKYLFSVLSDPNDQLQFLVSELEHLEKVNGYAILIQHINPSQCSIPYAIRYQAILDRYQHVIRMNIFGHLHSDRIELSKAYDGQQSAIGVMHFCGGMTTWSQGSPSVCVYEVDEETMLPVNRYTYSFDMQKANKEGKISWNLRTNWIKDLKMKDLSPSSVSEFALRLTQDKKLVQDYNKRQYRYYEGTFQLSECDLYCQRDIYCFIVTQNLQEQSHCLGKETVFDLKNDFLNSLIQIIQDPWVEIIKPKKMIKKNKGNFFGLEGN</sequence>
<evidence type="ECO:0000256" key="2">
    <source>
        <dbReference type="ARBA" id="ARBA00008234"/>
    </source>
</evidence>
<dbReference type="GO" id="GO:0005576">
    <property type="term" value="C:extracellular region"/>
    <property type="evidence" value="ECO:0007669"/>
    <property type="project" value="UniProtKB-SubCell"/>
</dbReference>
<feature type="domain" description="Sphingomyelin phosphodiesterase C-terminal" evidence="8">
    <location>
        <begin position="435"/>
        <end position="552"/>
    </location>
</feature>
<keyword evidence="5" id="KW-0325">Glycoprotein</keyword>
<protein>
    <submittedName>
        <fullName evidence="9">Ser thr protein phosphatase family protein</fullName>
    </submittedName>
</protein>
<dbReference type="GO" id="GO:0016787">
    <property type="term" value="F:hydrolase activity"/>
    <property type="evidence" value="ECO:0007669"/>
    <property type="project" value="UniProtKB-KW"/>
</dbReference>
<dbReference type="InterPro" id="IPR004843">
    <property type="entry name" value="Calcineurin-like_PHP"/>
</dbReference>
<evidence type="ECO:0000256" key="6">
    <source>
        <dbReference type="SAM" id="SignalP"/>
    </source>
</evidence>
<dbReference type="InParanoid" id="A0A078B331"/>
<keyword evidence="10" id="KW-1185">Reference proteome</keyword>
<dbReference type="PANTHER" id="PTHR10340">
    <property type="entry name" value="SPHINGOMYELIN PHOSPHODIESTERASE"/>
    <property type="match status" value="1"/>
</dbReference>
<dbReference type="PANTHER" id="PTHR10340:SF57">
    <property type="entry name" value="METALLOPHOS DOMAIN-CONTAINING PROTEIN"/>
    <property type="match status" value="1"/>
</dbReference>
<evidence type="ECO:0000256" key="5">
    <source>
        <dbReference type="ARBA" id="ARBA00023180"/>
    </source>
</evidence>
<dbReference type="Pfam" id="PF00149">
    <property type="entry name" value="Metallophos"/>
    <property type="match status" value="1"/>
</dbReference>
<comment type="similarity">
    <text evidence="2">Belongs to the acid sphingomyelinase family.</text>
</comment>
<name>A0A078B331_STYLE</name>
<organism evidence="9 10">
    <name type="scientific">Stylonychia lemnae</name>
    <name type="common">Ciliate</name>
    <dbReference type="NCBI Taxonomy" id="5949"/>
    <lineage>
        <taxon>Eukaryota</taxon>
        <taxon>Sar</taxon>
        <taxon>Alveolata</taxon>
        <taxon>Ciliophora</taxon>
        <taxon>Intramacronucleata</taxon>
        <taxon>Spirotrichea</taxon>
        <taxon>Stichotrichia</taxon>
        <taxon>Sporadotrichida</taxon>
        <taxon>Oxytrichidae</taxon>
        <taxon>Stylonychinae</taxon>
        <taxon>Stylonychia</taxon>
    </lineage>
</organism>
<evidence type="ECO:0000256" key="3">
    <source>
        <dbReference type="ARBA" id="ARBA00022525"/>
    </source>
</evidence>
<reference evidence="9 10" key="1">
    <citation type="submission" date="2014-06" db="EMBL/GenBank/DDBJ databases">
        <authorList>
            <person name="Swart Estienne"/>
        </authorList>
    </citation>
    <scope>NUCLEOTIDE SEQUENCE [LARGE SCALE GENOMIC DNA]</scope>
    <source>
        <strain evidence="9 10">130c</strain>
    </source>
</reference>
<feature type="signal peptide" evidence="6">
    <location>
        <begin position="1"/>
        <end position="17"/>
    </location>
</feature>
<evidence type="ECO:0000259" key="7">
    <source>
        <dbReference type="Pfam" id="PF00149"/>
    </source>
</evidence>
<proteinExistence type="inferred from homology"/>
<evidence type="ECO:0000256" key="4">
    <source>
        <dbReference type="ARBA" id="ARBA00022801"/>
    </source>
</evidence>
<evidence type="ECO:0000313" key="9">
    <source>
        <dbReference type="EMBL" id="CDW88676.1"/>
    </source>
</evidence>
<evidence type="ECO:0000259" key="8">
    <source>
        <dbReference type="Pfam" id="PF19272"/>
    </source>
</evidence>